<keyword evidence="3" id="KW-1185">Reference proteome</keyword>
<dbReference type="RefSeq" id="WP_233372836.1">
    <property type="nucleotide sequence ID" value="NZ_JAJTWU010000005.1"/>
</dbReference>
<organism evidence="2 3">
    <name type="scientific">Pelomonas cellulosilytica</name>
    <dbReference type="NCBI Taxonomy" id="2906762"/>
    <lineage>
        <taxon>Bacteria</taxon>
        <taxon>Pseudomonadati</taxon>
        <taxon>Pseudomonadota</taxon>
        <taxon>Betaproteobacteria</taxon>
        <taxon>Burkholderiales</taxon>
        <taxon>Sphaerotilaceae</taxon>
        <taxon>Roseateles</taxon>
    </lineage>
</organism>
<evidence type="ECO:0000313" key="2">
    <source>
        <dbReference type="EMBL" id="MCE4555792.1"/>
    </source>
</evidence>
<dbReference type="EMBL" id="JAJTWU010000005">
    <property type="protein sequence ID" value="MCE4555792.1"/>
    <property type="molecule type" value="Genomic_DNA"/>
</dbReference>
<dbReference type="NCBIfam" id="TIGR02595">
    <property type="entry name" value="PEP_CTERM"/>
    <property type="match status" value="1"/>
</dbReference>
<evidence type="ECO:0000313" key="3">
    <source>
        <dbReference type="Proteomes" id="UP001200741"/>
    </source>
</evidence>
<feature type="domain" description="Ice-binding protein C-terminal" evidence="1">
    <location>
        <begin position="229"/>
        <end position="252"/>
    </location>
</feature>
<comment type="caution">
    <text evidence="2">The sequence shown here is derived from an EMBL/GenBank/DDBJ whole genome shotgun (WGS) entry which is preliminary data.</text>
</comment>
<proteinExistence type="predicted"/>
<dbReference type="Pfam" id="PF07589">
    <property type="entry name" value="PEP-CTERM"/>
    <property type="match status" value="1"/>
</dbReference>
<dbReference type="Proteomes" id="UP001200741">
    <property type="component" value="Unassembled WGS sequence"/>
</dbReference>
<sequence length="255" mass="25984">MIVFTPPGAGAPSSGDGQDRPISLASAGLRAGAASSLFPDPRMKTNFVLRRCLSTALIGLSAAFASVAHAGTVTTWYGDANGFGLVPAVASGDPFLFSDLPGAATNADTDAWIARDDVVLLQGGFSAVLNSSWTGQLLGASLEVFSGGWGMSGAASLYVNGSFVGNVSNGTTANDPFNVAVMDVFDLSNVLNGLTGADQIEIRPADDYDGGVVDYLKLTLSVQDPAGNTVPEPASLALASIAVAGVLATRRRRLD</sequence>
<evidence type="ECO:0000259" key="1">
    <source>
        <dbReference type="Pfam" id="PF07589"/>
    </source>
</evidence>
<dbReference type="InterPro" id="IPR013424">
    <property type="entry name" value="Ice-binding_C"/>
</dbReference>
<gene>
    <name evidence="2" type="ORF">LXT13_15395</name>
</gene>
<reference evidence="2 3" key="1">
    <citation type="submission" date="2021-12" db="EMBL/GenBank/DDBJ databases">
        <title>Genome seq of P8.</title>
        <authorList>
            <person name="Seo T."/>
        </authorList>
    </citation>
    <scope>NUCLEOTIDE SEQUENCE [LARGE SCALE GENOMIC DNA]</scope>
    <source>
        <strain evidence="2 3">P8</strain>
    </source>
</reference>
<accession>A0ABS8XY75</accession>
<protein>
    <submittedName>
        <fullName evidence="2">PEP-CTERM sorting domain-containing protein</fullName>
    </submittedName>
</protein>
<name>A0ABS8XY75_9BURK</name>